<dbReference type="AlphaFoldDB" id="A0A6A6R3V5"/>
<proteinExistence type="predicted"/>
<evidence type="ECO:0000256" key="1">
    <source>
        <dbReference type="SAM" id="MobiDB-lite"/>
    </source>
</evidence>
<dbReference type="Proteomes" id="UP000799750">
    <property type="component" value="Unassembled WGS sequence"/>
</dbReference>
<evidence type="ECO:0000313" key="2">
    <source>
        <dbReference type="EMBL" id="KAF2499229.1"/>
    </source>
</evidence>
<organism evidence="2 3">
    <name type="scientific">Lophium mytilinum</name>
    <dbReference type="NCBI Taxonomy" id="390894"/>
    <lineage>
        <taxon>Eukaryota</taxon>
        <taxon>Fungi</taxon>
        <taxon>Dikarya</taxon>
        <taxon>Ascomycota</taxon>
        <taxon>Pezizomycotina</taxon>
        <taxon>Dothideomycetes</taxon>
        <taxon>Pleosporomycetidae</taxon>
        <taxon>Mytilinidiales</taxon>
        <taxon>Mytilinidiaceae</taxon>
        <taxon>Lophium</taxon>
    </lineage>
</organism>
<evidence type="ECO:0008006" key="4">
    <source>
        <dbReference type="Google" id="ProtNLM"/>
    </source>
</evidence>
<protein>
    <recommendedName>
        <fullName evidence="4">Cytochrome c oxidase assembly protein</fullName>
    </recommendedName>
</protein>
<gene>
    <name evidence="2" type="ORF">BU16DRAFT_603220</name>
</gene>
<sequence>MAQRQTIRRFIMTGAVAGITATGALYGAGLKTKQEWKQEKQKVLDATPDEKIAQLEIARERLEGRRKEMERKIAQVAARKSKRDQERASQSTEGR</sequence>
<evidence type="ECO:0000313" key="3">
    <source>
        <dbReference type="Proteomes" id="UP000799750"/>
    </source>
</evidence>
<accession>A0A6A6R3V5</accession>
<dbReference type="OrthoDB" id="5428081at2759"/>
<name>A0A6A6R3V5_9PEZI</name>
<reference evidence="2" key="1">
    <citation type="journal article" date="2020" name="Stud. Mycol.">
        <title>101 Dothideomycetes genomes: a test case for predicting lifestyles and emergence of pathogens.</title>
        <authorList>
            <person name="Haridas S."/>
            <person name="Albert R."/>
            <person name="Binder M."/>
            <person name="Bloem J."/>
            <person name="Labutti K."/>
            <person name="Salamov A."/>
            <person name="Andreopoulos B."/>
            <person name="Baker S."/>
            <person name="Barry K."/>
            <person name="Bills G."/>
            <person name="Bluhm B."/>
            <person name="Cannon C."/>
            <person name="Castanera R."/>
            <person name="Culley D."/>
            <person name="Daum C."/>
            <person name="Ezra D."/>
            <person name="Gonzalez J."/>
            <person name="Henrissat B."/>
            <person name="Kuo A."/>
            <person name="Liang C."/>
            <person name="Lipzen A."/>
            <person name="Lutzoni F."/>
            <person name="Magnuson J."/>
            <person name="Mondo S."/>
            <person name="Nolan M."/>
            <person name="Ohm R."/>
            <person name="Pangilinan J."/>
            <person name="Park H.-J."/>
            <person name="Ramirez L."/>
            <person name="Alfaro M."/>
            <person name="Sun H."/>
            <person name="Tritt A."/>
            <person name="Yoshinaga Y."/>
            <person name="Zwiers L.-H."/>
            <person name="Turgeon B."/>
            <person name="Goodwin S."/>
            <person name="Spatafora J."/>
            <person name="Crous P."/>
            <person name="Grigoriev I."/>
        </authorList>
    </citation>
    <scope>NUCLEOTIDE SEQUENCE</scope>
    <source>
        <strain evidence="2">CBS 269.34</strain>
    </source>
</reference>
<keyword evidence="3" id="KW-1185">Reference proteome</keyword>
<feature type="region of interest" description="Disordered" evidence="1">
    <location>
        <begin position="75"/>
        <end position="95"/>
    </location>
</feature>
<dbReference type="EMBL" id="MU004184">
    <property type="protein sequence ID" value="KAF2499229.1"/>
    <property type="molecule type" value="Genomic_DNA"/>
</dbReference>